<protein>
    <submittedName>
        <fullName evidence="1">Uncharacterized protein</fullName>
    </submittedName>
</protein>
<keyword evidence="2" id="KW-1185">Reference proteome</keyword>
<reference evidence="1 2" key="1">
    <citation type="journal article" date="2010" name="J. Bacteriol.">
        <title>Genome sequence of Fulvimarina pelagi HTCC2506T, a Mn(II)-oxidizing alphaproteobacterium possessing an aerobic anoxygenic photosynthetic gene cluster and Xanthorhodopsin.</title>
        <authorList>
            <person name="Kang I."/>
            <person name="Oh H.M."/>
            <person name="Lim S.I."/>
            <person name="Ferriera S."/>
            <person name="Giovannoni S.J."/>
            <person name="Cho J.C."/>
        </authorList>
    </citation>
    <scope>NUCLEOTIDE SEQUENCE [LARGE SCALE GENOMIC DNA]</scope>
    <source>
        <strain evidence="1 2">HTCC2506</strain>
    </source>
</reference>
<dbReference type="Proteomes" id="UP000004310">
    <property type="component" value="Unassembled WGS sequence"/>
</dbReference>
<evidence type="ECO:0000313" key="1">
    <source>
        <dbReference type="EMBL" id="EAU42074.1"/>
    </source>
</evidence>
<accession>Q0G2V7</accession>
<gene>
    <name evidence="1" type="ORF">FP2506_16614</name>
</gene>
<organism evidence="1 2">
    <name type="scientific">Fulvimarina pelagi HTCC2506</name>
    <dbReference type="NCBI Taxonomy" id="314231"/>
    <lineage>
        <taxon>Bacteria</taxon>
        <taxon>Pseudomonadati</taxon>
        <taxon>Pseudomonadota</taxon>
        <taxon>Alphaproteobacteria</taxon>
        <taxon>Hyphomicrobiales</taxon>
        <taxon>Aurantimonadaceae</taxon>
        <taxon>Fulvimarina</taxon>
    </lineage>
</organism>
<dbReference type="EMBL" id="AATP01000002">
    <property type="protein sequence ID" value="EAU42074.1"/>
    <property type="molecule type" value="Genomic_DNA"/>
</dbReference>
<name>Q0G2V7_9HYPH</name>
<comment type="caution">
    <text evidence="1">The sequence shown here is derived from an EMBL/GenBank/DDBJ whole genome shotgun (WGS) entry which is preliminary data.</text>
</comment>
<sequence length="105" mass="11597">MDGGLIANFGVLKGGGIVRTLQIFAETLPDPSKSASDIVVKAMLDPDLSVRLLGRNIDPPPPVSDAFARRWRVNDESFKVTQCDLEETQFSNTLCLYSSEQELRK</sequence>
<dbReference type="AlphaFoldDB" id="Q0G2V7"/>
<proteinExistence type="predicted"/>
<dbReference type="HOGENOM" id="CLU_2232637_0_0_5"/>
<evidence type="ECO:0000313" key="2">
    <source>
        <dbReference type="Proteomes" id="UP000004310"/>
    </source>
</evidence>